<feature type="transmembrane region" description="Helical" evidence="1">
    <location>
        <begin position="136"/>
        <end position="156"/>
    </location>
</feature>
<accession>A0AAN8EW37</accession>
<comment type="caution">
    <text evidence="2">The sequence shown here is derived from an EMBL/GenBank/DDBJ whole genome shotgun (WGS) entry which is preliminary data.</text>
</comment>
<sequence>MLGVVIAIQRLFVENMDEKIFYLLDAIANFATVGVLYFTSCLMFLIGINRMATFFTGKLHDTFTQRSKDPKMVGTDVALVKYMEYVDHFFASLYVVTCGLFIATYVKLKKSRVDAVSRRTQTMLEKAERSILRQGFFILGCAMMNVIVRLLTRFVAMGLQQFYLQGLIVLSVYNLSHIGISLVVLLSVELRRHFQCKLQRSFPNHQLRERAVNRVFRITTF</sequence>
<keyword evidence="1" id="KW-1133">Transmembrane helix</keyword>
<keyword evidence="1" id="KW-0472">Membrane</keyword>
<proteinExistence type="predicted"/>
<keyword evidence="3" id="KW-1185">Reference proteome</keyword>
<evidence type="ECO:0000313" key="2">
    <source>
        <dbReference type="EMBL" id="KAK5967147.1"/>
    </source>
</evidence>
<feature type="transmembrane region" description="Helical" evidence="1">
    <location>
        <begin position="20"/>
        <end position="48"/>
    </location>
</feature>
<name>A0AAN8EW37_TRICO</name>
<gene>
    <name evidence="2" type="ORF">GCK32_015304</name>
</gene>
<dbReference type="Proteomes" id="UP001331761">
    <property type="component" value="Unassembled WGS sequence"/>
</dbReference>
<evidence type="ECO:0000256" key="1">
    <source>
        <dbReference type="SAM" id="Phobius"/>
    </source>
</evidence>
<feature type="transmembrane region" description="Helical" evidence="1">
    <location>
        <begin position="89"/>
        <end position="108"/>
    </location>
</feature>
<keyword evidence="1" id="KW-0812">Transmembrane</keyword>
<protein>
    <submittedName>
        <fullName evidence="2">Uncharacterized protein</fullName>
    </submittedName>
</protein>
<dbReference type="EMBL" id="WIXE01022772">
    <property type="protein sequence ID" value="KAK5967147.1"/>
    <property type="molecule type" value="Genomic_DNA"/>
</dbReference>
<dbReference type="AlphaFoldDB" id="A0AAN8EW37"/>
<reference evidence="2 3" key="1">
    <citation type="submission" date="2019-10" db="EMBL/GenBank/DDBJ databases">
        <title>Assembly and Annotation for the nematode Trichostrongylus colubriformis.</title>
        <authorList>
            <person name="Martin J."/>
        </authorList>
    </citation>
    <scope>NUCLEOTIDE SEQUENCE [LARGE SCALE GENOMIC DNA]</scope>
    <source>
        <strain evidence="2">G859</strain>
        <tissue evidence="2">Whole worm</tissue>
    </source>
</reference>
<organism evidence="2 3">
    <name type="scientific">Trichostrongylus colubriformis</name>
    <name type="common">Black scour worm</name>
    <dbReference type="NCBI Taxonomy" id="6319"/>
    <lineage>
        <taxon>Eukaryota</taxon>
        <taxon>Metazoa</taxon>
        <taxon>Ecdysozoa</taxon>
        <taxon>Nematoda</taxon>
        <taxon>Chromadorea</taxon>
        <taxon>Rhabditida</taxon>
        <taxon>Rhabditina</taxon>
        <taxon>Rhabditomorpha</taxon>
        <taxon>Strongyloidea</taxon>
        <taxon>Trichostrongylidae</taxon>
        <taxon>Trichostrongylus</taxon>
    </lineage>
</organism>
<feature type="transmembrane region" description="Helical" evidence="1">
    <location>
        <begin position="162"/>
        <end position="188"/>
    </location>
</feature>
<evidence type="ECO:0000313" key="3">
    <source>
        <dbReference type="Proteomes" id="UP001331761"/>
    </source>
</evidence>